<dbReference type="Gene3D" id="1.10.357.10">
    <property type="entry name" value="Tetracycline Repressor, domain 2"/>
    <property type="match status" value="1"/>
</dbReference>
<dbReference type="InterPro" id="IPR009057">
    <property type="entry name" value="Homeodomain-like_sf"/>
</dbReference>
<evidence type="ECO:0000313" key="6">
    <source>
        <dbReference type="EMBL" id="SNS29582.1"/>
    </source>
</evidence>
<organism evidence="6 7">
    <name type="scientific">Streptosporangium subroseum</name>
    <dbReference type="NCBI Taxonomy" id="106412"/>
    <lineage>
        <taxon>Bacteria</taxon>
        <taxon>Bacillati</taxon>
        <taxon>Actinomycetota</taxon>
        <taxon>Actinomycetes</taxon>
        <taxon>Streptosporangiales</taxon>
        <taxon>Streptosporangiaceae</taxon>
        <taxon>Streptosporangium</taxon>
    </lineage>
</organism>
<dbReference type="EMBL" id="FZOD01000007">
    <property type="protein sequence ID" value="SNS29582.1"/>
    <property type="molecule type" value="Genomic_DNA"/>
</dbReference>
<dbReference type="GO" id="GO:0000976">
    <property type="term" value="F:transcription cis-regulatory region binding"/>
    <property type="evidence" value="ECO:0007669"/>
    <property type="project" value="TreeGrafter"/>
</dbReference>
<dbReference type="GO" id="GO:0003700">
    <property type="term" value="F:DNA-binding transcription factor activity"/>
    <property type="evidence" value="ECO:0007669"/>
    <property type="project" value="TreeGrafter"/>
</dbReference>
<dbReference type="Pfam" id="PF00440">
    <property type="entry name" value="TetR_N"/>
    <property type="match status" value="1"/>
</dbReference>
<dbReference type="InterPro" id="IPR050109">
    <property type="entry name" value="HTH-type_TetR-like_transc_reg"/>
</dbReference>
<evidence type="ECO:0000256" key="2">
    <source>
        <dbReference type="ARBA" id="ARBA00023125"/>
    </source>
</evidence>
<evidence type="ECO:0000259" key="5">
    <source>
        <dbReference type="PROSITE" id="PS50977"/>
    </source>
</evidence>
<dbReference type="AlphaFoldDB" id="A0A239DBY5"/>
<reference evidence="6 7" key="1">
    <citation type="submission" date="2017-06" db="EMBL/GenBank/DDBJ databases">
        <authorList>
            <person name="Kim H.J."/>
            <person name="Triplett B.A."/>
        </authorList>
    </citation>
    <scope>NUCLEOTIDE SEQUENCE [LARGE SCALE GENOMIC DNA]</scope>
    <source>
        <strain evidence="6 7">CGMCC 4.2132</strain>
    </source>
</reference>
<evidence type="ECO:0000256" key="4">
    <source>
        <dbReference type="PROSITE-ProRule" id="PRU00335"/>
    </source>
</evidence>
<dbReference type="PROSITE" id="PS50977">
    <property type="entry name" value="HTH_TETR_2"/>
    <property type="match status" value="1"/>
</dbReference>
<evidence type="ECO:0000256" key="1">
    <source>
        <dbReference type="ARBA" id="ARBA00023015"/>
    </source>
</evidence>
<feature type="DNA-binding region" description="H-T-H motif" evidence="4">
    <location>
        <begin position="38"/>
        <end position="57"/>
    </location>
</feature>
<dbReference type="PANTHER" id="PTHR30055:SF234">
    <property type="entry name" value="HTH-TYPE TRANSCRIPTIONAL REGULATOR BETI"/>
    <property type="match status" value="1"/>
</dbReference>
<evidence type="ECO:0000256" key="3">
    <source>
        <dbReference type="ARBA" id="ARBA00023163"/>
    </source>
</evidence>
<dbReference type="Proteomes" id="UP000198282">
    <property type="component" value="Unassembled WGS sequence"/>
</dbReference>
<sequence length="210" mass="22755">MVTPMSASRLEQRKAQTRRKLVDAARAMLADGTAQRASIQEITEAADVGFGSFYNHFTSKDALFVAAVADVLEEVGALLERLNRELADPAAGFAQSVRLAVRMARKRPQVAHILVRHGLSYLDGRHGLTPRILPDIIRAVEAGRFTVDNPRLAFATTFGSVLGTLQLTLVDPDFAAQPVDEQLAEQLLRMFGVAAGEARELATGPLPDLP</sequence>
<name>A0A239DBY5_9ACTN</name>
<keyword evidence="1" id="KW-0805">Transcription regulation</keyword>
<dbReference type="SUPFAM" id="SSF46689">
    <property type="entry name" value="Homeodomain-like"/>
    <property type="match status" value="1"/>
</dbReference>
<proteinExistence type="predicted"/>
<gene>
    <name evidence="6" type="ORF">SAMN05216276_100748</name>
</gene>
<evidence type="ECO:0000313" key="7">
    <source>
        <dbReference type="Proteomes" id="UP000198282"/>
    </source>
</evidence>
<keyword evidence="2 4" id="KW-0238">DNA-binding</keyword>
<keyword evidence="7" id="KW-1185">Reference proteome</keyword>
<keyword evidence="3" id="KW-0804">Transcription</keyword>
<protein>
    <submittedName>
        <fullName evidence="6">Transcriptional regulator, TetR family</fullName>
    </submittedName>
</protein>
<feature type="domain" description="HTH tetR-type" evidence="5">
    <location>
        <begin position="15"/>
        <end position="75"/>
    </location>
</feature>
<dbReference type="Pfam" id="PF21306">
    <property type="entry name" value="TetR_C_40"/>
    <property type="match status" value="1"/>
</dbReference>
<accession>A0A239DBY5</accession>
<dbReference type="InterPro" id="IPR001647">
    <property type="entry name" value="HTH_TetR"/>
</dbReference>
<dbReference type="InterPro" id="IPR049513">
    <property type="entry name" value="TetR_C_40"/>
</dbReference>
<dbReference type="PANTHER" id="PTHR30055">
    <property type="entry name" value="HTH-TYPE TRANSCRIPTIONAL REGULATOR RUTR"/>
    <property type="match status" value="1"/>
</dbReference>